<evidence type="ECO:0000256" key="1">
    <source>
        <dbReference type="SAM" id="Phobius"/>
    </source>
</evidence>
<feature type="transmembrane region" description="Helical" evidence="1">
    <location>
        <begin position="115"/>
        <end position="132"/>
    </location>
</feature>
<dbReference type="GO" id="GO:0052621">
    <property type="term" value="F:diguanylate cyclase activity"/>
    <property type="evidence" value="ECO:0007669"/>
    <property type="project" value="TreeGrafter"/>
</dbReference>
<accession>A0A0S4NKT3</accession>
<dbReference type="EMBL" id="FR854363">
    <property type="protein sequence ID" value="CCC03743.1"/>
    <property type="molecule type" value="Genomic_DNA"/>
</dbReference>
<accession>F8KDS1</accession>
<feature type="transmembrane region" description="Helical" evidence="1">
    <location>
        <begin position="88"/>
        <end position="109"/>
    </location>
</feature>
<dbReference type="InterPro" id="IPR050469">
    <property type="entry name" value="Diguanylate_Cyclase"/>
</dbReference>
<dbReference type="SUPFAM" id="SSF55073">
    <property type="entry name" value="Nucleotide cyclase"/>
    <property type="match status" value="1"/>
</dbReference>
<dbReference type="AlphaFoldDB" id="F8KDS1"/>
<keyword evidence="1" id="KW-0812">Transmembrane</keyword>
<dbReference type="NCBIfam" id="TIGR00254">
    <property type="entry name" value="GGDEF"/>
    <property type="match status" value="1"/>
</dbReference>
<reference evidence="3" key="1">
    <citation type="journal article" date="2011" name="J. Bacteriol.">
        <title>Genome sequence of the vertebrate gut symbiont Lactobacillus reuteri ATCC 53608.</title>
        <authorList>
            <person name="Heavens D."/>
            <person name="Tailford L.E."/>
            <person name="Crossman L."/>
            <person name="Jeffers F."/>
            <person name="Mackenzie D.A."/>
            <person name="Caccamo M."/>
            <person name="Juge N."/>
        </authorList>
    </citation>
    <scope>NUCLEOTIDE SEQUENCE [LARGE SCALE GENOMIC DNA]</scope>
    <source>
        <strain evidence="3">ATCC 53608</strain>
    </source>
</reference>
<dbReference type="PANTHER" id="PTHR45138">
    <property type="entry name" value="REGULATORY COMPONENTS OF SENSORY TRANSDUCTION SYSTEM"/>
    <property type="match status" value="1"/>
</dbReference>
<organism evidence="3">
    <name type="scientific">Limosilactobacillus reuteri subsp. suis (strain ATCC 53608 / LMG 31752 / 1063)</name>
    <name type="common">Lactobacillus reuteri</name>
    <dbReference type="NCBI Taxonomy" id="927703"/>
    <lineage>
        <taxon>Bacteria</taxon>
        <taxon>Bacillati</taxon>
        <taxon>Bacillota</taxon>
        <taxon>Bacilli</taxon>
        <taxon>Lactobacillales</taxon>
        <taxon>Lactobacillaceae</taxon>
        <taxon>Limosilactobacillus</taxon>
    </lineage>
</organism>
<dbReference type="GO" id="GO:1902201">
    <property type="term" value="P:negative regulation of bacterial-type flagellum-dependent cell motility"/>
    <property type="evidence" value="ECO:0007669"/>
    <property type="project" value="TreeGrafter"/>
</dbReference>
<proteinExistence type="predicted"/>
<sequence>MALKLFYAILYLPIIVICMIISQIYFERYWVSHKNSRLTSWGLGAVIIITYFIQEFCLFQLSLFNIGQVVFMQVVSVTMLFRDKVYKIWWALLALTPLFVNVVEYLMGILPLKDWWYWIVESIVFTTICLALTRWCKISKRISYFYAIASLGIVELVSLAITRSFSPVSIAAATLGLFVIAIFEDQRFYSEKKNEQKIKLLEKESERDYLTGLLNYRALSQEINRLANNNEIHNIVIGALDIDHFKKINDTYGHFVGNEVLKYFSTVFREQIHSAFPKHGYVYRFGGEEFTIVVSNHSLEEVYQLLQSIEKFFNNKSIVTKEGMKLIISFSCSLTDRLNDELLDTTLKRADKMLYSVKNNGRGWIVTDQHHQRPQKPSLERKINNNY</sequence>
<dbReference type="Pfam" id="PF00990">
    <property type="entry name" value="GGDEF"/>
    <property type="match status" value="1"/>
</dbReference>
<dbReference type="SMART" id="SM00267">
    <property type="entry name" value="GGDEF"/>
    <property type="match status" value="1"/>
</dbReference>
<evidence type="ECO:0000259" key="2">
    <source>
        <dbReference type="PROSITE" id="PS50887"/>
    </source>
</evidence>
<dbReference type="GO" id="GO:0043709">
    <property type="term" value="P:cell adhesion involved in single-species biofilm formation"/>
    <property type="evidence" value="ECO:0007669"/>
    <property type="project" value="TreeGrafter"/>
</dbReference>
<name>F8KDS1_LIMR5</name>
<feature type="transmembrane region" description="Helical" evidence="1">
    <location>
        <begin position="38"/>
        <end position="54"/>
    </location>
</feature>
<dbReference type="HOGENOM" id="CLU_063202_0_0_9"/>
<gene>
    <name evidence="3" type="ORF">LRATCC53608_0991</name>
</gene>
<dbReference type="CDD" id="cd01949">
    <property type="entry name" value="GGDEF"/>
    <property type="match status" value="1"/>
</dbReference>
<keyword evidence="1" id="KW-0472">Membrane</keyword>
<dbReference type="InterPro" id="IPR029787">
    <property type="entry name" value="Nucleotide_cyclase"/>
</dbReference>
<keyword evidence="1" id="KW-1133">Transmembrane helix</keyword>
<feature type="transmembrane region" description="Helical" evidence="1">
    <location>
        <begin position="6"/>
        <end position="26"/>
    </location>
</feature>
<feature type="domain" description="GGDEF" evidence="2">
    <location>
        <begin position="233"/>
        <end position="370"/>
    </location>
</feature>
<dbReference type="Gene3D" id="3.30.70.270">
    <property type="match status" value="1"/>
</dbReference>
<dbReference type="GO" id="GO:0005886">
    <property type="term" value="C:plasma membrane"/>
    <property type="evidence" value="ECO:0007669"/>
    <property type="project" value="TreeGrafter"/>
</dbReference>
<reference evidence="3" key="2">
    <citation type="submission" date="2011-05" db="EMBL/GenBank/DDBJ databases">
        <authorList>
            <person name="Davey R."/>
        </authorList>
    </citation>
    <scope>NUCLEOTIDE SEQUENCE</scope>
    <source>
        <strain evidence="3">ATCC 53608</strain>
    </source>
</reference>
<feature type="transmembrane region" description="Helical" evidence="1">
    <location>
        <begin position="144"/>
        <end position="161"/>
    </location>
</feature>
<dbReference type="PANTHER" id="PTHR45138:SF9">
    <property type="entry name" value="DIGUANYLATE CYCLASE DGCM-RELATED"/>
    <property type="match status" value="1"/>
</dbReference>
<dbReference type="InterPro" id="IPR043128">
    <property type="entry name" value="Rev_trsase/Diguanyl_cyclase"/>
</dbReference>
<protein>
    <recommendedName>
        <fullName evidence="2">GGDEF domain-containing protein</fullName>
    </recommendedName>
</protein>
<dbReference type="PROSITE" id="PS50887">
    <property type="entry name" value="GGDEF"/>
    <property type="match status" value="1"/>
</dbReference>
<evidence type="ECO:0000313" key="3">
    <source>
        <dbReference type="EMBL" id="CCC03743.1"/>
    </source>
</evidence>
<feature type="transmembrane region" description="Helical" evidence="1">
    <location>
        <begin position="167"/>
        <end position="183"/>
    </location>
</feature>
<dbReference type="InterPro" id="IPR000160">
    <property type="entry name" value="GGDEF_dom"/>
</dbReference>